<dbReference type="EMBL" id="PVLQ01000004">
    <property type="protein sequence ID" value="PRD67173.1"/>
    <property type="molecule type" value="Genomic_DNA"/>
</dbReference>
<keyword evidence="2 4" id="KW-0479">Metal-binding</keyword>
<dbReference type="InterPro" id="IPR036909">
    <property type="entry name" value="Cyt_c-like_dom_sf"/>
</dbReference>
<reference evidence="6 7" key="1">
    <citation type="submission" date="2018-03" db="EMBL/GenBank/DDBJ databases">
        <title>Comparative genomics illustrates the genes involved in a hyperalkaliphilic mechanisms of Serpentinomonas isolated from highly-alkaline calcium-rich serpentinized springs.</title>
        <authorList>
            <person name="Suzuki S."/>
            <person name="Ishii S."/>
            <person name="Walworth N."/>
            <person name="Bird L."/>
            <person name="Kuenen J.G."/>
            <person name="Nealson K.H."/>
        </authorList>
    </citation>
    <scope>NUCLEOTIDE SEQUENCE [LARGE SCALE GENOMIC DNA]</scope>
    <source>
        <strain evidence="6 7">P1</strain>
    </source>
</reference>
<dbReference type="Gene3D" id="1.10.760.10">
    <property type="entry name" value="Cytochrome c-like domain"/>
    <property type="match status" value="1"/>
</dbReference>
<dbReference type="Pfam" id="PF13442">
    <property type="entry name" value="Cytochrome_CBB3"/>
    <property type="match status" value="1"/>
</dbReference>
<evidence type="ECO:0000256" key="2">
    <source>
        <dbReference type="ARBA" id="ARBA00022723"/>
    </source>
</evidence>
<dbReference type="Proteomes" id="UP000238589">
    <property type="component" value="Unassembled WGS sequence"/>
</dbReference>
<protein>
    <recommendedName>
        <fullName evidence="5">Cytochrome c domain-containing protein</fullName>
    </recommendedName>
</protein>
<keyword evidence="1 4" id="KW-0349">Heme</keyword>
<gene>
    <name evidence="6" type="ORF">C6P64_00375</name>
</gene>
<dbReference type="GO" id="GO:0020037">
    <property type="term" value="F:heme binding"/>
    <property type="evidence" value="ECO:0007669"/>
    <property type="project" value="InterPro"/>
</dbReference>
<dbReference type="PROSITE" id="PS51257">
    <property type="entry name" value="PROKAR_LIPOPROTEIN"/>
    <property type="match status" value="1"/>
</dbReference>
<dbReference type="GO" id="GO:0009055">
    <property type="term" value="F:electron transfer activity"/>
    <property type="evidence" value="ECO:0007669"/>
    <property type="project" value="InterPro"/>
</dbReference>
<evidence type="ECO:0000259" key="5">
    <source>
        <dbReference type="PROSITE" id="PS51007"/>
    </source>
</evidence>
<dbReference type="InterPro" id="IPR009056">
    <property type="entry name" value="Cyt_c-like_dom"/>
</dbReference>
<comment type="caution">
    <text evidence="6">The sequence shown here is derived from an EMBL/GenBank/DDBJ whole genome shotgun (WGS) entry which is preliminary data.</text>
</comment>
<dbReference type="AlphaFoldDB" id="A0A2S9K9M7"/>
<evidence type="ECO:0000313" key="6">
    <source>
        <dbReference type="EMBL" id="PRD67173.1"/>
    </source>
</evidence>
<evidence type="ECO:0000313" key="7">
    <source>
        <dbReference type="Proteomes" id="UP000238589"/>
    </source>
</evidence>
<sequence>MPRARSRMNKQTGRWRWRAAALTGAVSAALLLGGCAVEFGNSKPARAVARWLQPTGSVYSGWRVYQSRCASCHGSAATGTAQGPDLMPLMRSMGPRRFVGLVLQRYDWTRPADQSRESWIDQAVQRREPPVAMPAWQEEPAVNAHIMDLYAYLSARADGRQGGDRPTP</sequence>
<name>A0A2S9K9M7_9BURK</name>
<dbReference type="GO" id="GO:0046872">
    <property type="term" value="F:metal ion binding"/>
    <property type="evidence" value="ECO:0007669"/>
    <property type="project" value="UniProtKB-KW"/>
</dbReference>
<organism evidence="6 7">
    <name type="scientific">Malikia granosa</name>
    <dbReference type="NCBI Taxonomy" id="263067"/>
    <lineage>
        <taxon>Bacteria</taxon>
        <taxon>Pseudomonadati</taxon>
        <taxon>Pseudomonadota</taxon>
        <taxon>Betaproteobacteria</taxon>
        <taxon>Burkholderiales</taxon>
        <taxon>Comamonadaceae</taxon>
        <taxon>Malikia</taxon>
    </lineage>
</organism>
<accession>A0A2S9K9M7</accession>
<proteinExistence type="predicted"/>
<evidence type="ECO:0000256" key="4">
    <source>
        <dbReference type="PROSITE-ProRule" id="PRU00433"/>
    </source>
</evidence>
<dbReference type="OrthoDB" id="8913395at2"/>
<dbReference type="SUPFAM" id="SSF46626">
    <property type="entry name" value="Cytochrome c"/>
    <property type="match status" value="1"/>
</dbReference>
<keyword evidence="7" id="KW-1185">Reference proteome</keyword>
<evidence type="ECO:0000256" key="1">
    <source>
        <dbReference type="ARBA" id="ARBA00022617"/>
    </source>
</evidence>
<dbReference type="PROSITE" id="PS51007">
    <property type="entry name" value="CYTC"/>
    <property type="match status" value="1"/>
</dbReference>
<feature type="domain" description="Cytochrome c" evidence="5">
    <location>
        <begin position="56"/>
        <end position="157"/>
    </location>
</feature>
<keyword evidence="3 4" id="KW-0408">Iron</keyword>
<evidence type="ECO:0000256" key="3">
    <source>
        <dbReference type="ARBA" id="ARBA00023004"/>
    </source>
</evidence>